<dbReference type="InterPro" id="IPR036291">
    <property type="entry name" value="NAD(P)-bd_dom_sf"/>
</dbReference>
<dbReference type="SUPFAM" id="SSF51735">
    <property type="entry name" value="NAD(P)-binding Rossmann-fold domains"/>
    <property type="match status" value="1"/>
</dbReference>
<dbReference type="Gene3D" id="3.40.50.720">
    <property type="entry name" value="NAD(P)-binding Rossmann-like Domain"/>
    <property type="match status" value="1"/>
</dbReference>
<proteinExistence type="predicted"/>
<dbReference type="Proteomes" id="UP001546774">
    <property type="component" value="Unassembled WGS sequence"/>
</dbReference>
<reference evidence="1" key="1">
    <citation type="submission" date="2024-03" db="EMBL/GenBank/DDBJ databases">
        <title>Human intestinal bacterial collection.</title>
        <authorList>
            <person name="Pauvert C."/>
            <person name="Hitch T.C.A."/>
            <person name="Clavel T."/>
        </authorList>
    </citation>
    <scope>NUCLEOTIDE SEQUENCE [LARGE SCALE GENOMIC DNA]</scope>
    <source>
        <strain evidence="1">CLA-AA-H89B</strain>
    </source>
</reference>
<dbReference type="EMBL" id="JBBMFS010000001">
    <property type="protein sequence ID" value="MEQ2553505.1"/>
    <property type="molecule type" value="Genomic_DNA"/>
</dbReference>
<comment type="caution">
    <text evidence="1">The sequence shown here is derived from an EMBL/GenBank/DDBJ whole genome shotgun (WGS) entry which is preliminary data.</text>
</comment>
<name>A0ABV1H1D8_9FIRM</name>
<organism evidence="1 2">
    <name type="scientific">Lachnospira intestinalis</name>
    <dbReference type="NCBI Taxonomy" id="3133158"/>
    <lineage>
        <taxon>Bacteria</taxon>
        <taxon>Bacillati</taxon>
        <taxon>Bacillota</taxon>
        <taxon>Clostridia</taxon>
        <taxon>Lachnospirales</taxon>
        <taxon>Lachnospiraceae</taxon>
        <taxon>Lachnospira</taxon>
    </lineage>
</organism>
<gene>
    <name evidence="1" type="ORF">WMO37_00530</name>
</gene>
<sequence length="263" mass="29322">MKKKFLLMGTDVRQQYLKEMLEQQGHHTEWIQTLTPVDAAEYDAVLLPVSDSRAYYDQVADSVHGGQLIFGCNLPKKETGQNLVENVPEFVEYMQEDDTAYHNAVATAEGAVAEAILHSTINLCGAKSLLIGYGRCGKVLADRLMRMYSRVTVAERKESARAQAEAFGFDSVPFPLLPHLQKYGKEYAYIFNTVPKKVLTSRELENVSGEVTIIDIASRPGGTDFEYCRANKMNAVQALGLPGKYAPKRSAEVLMKVIEQHIN</sequence>
<protein>
    <recommendedName>
        <fullName evidence="3">Dipicolinate synthase subunit A</fullName>
    </recommendedName>
</protein>
<evidence type="ECO:0008006" key="3">
    <source>
        <dbReference type="Google" id="ProtNLM"/>
    </source>
</evidence>
<evidence type="ECO:0000313" key="2">
    <source>
        <dbReference type="Proteomes" id="UP001546774"/>
    </source>
</evidence>
<accession>A0ABV1H1D8</accession>
<evidence type="ECO:0000313" key="1">
    <source>
        <dbReference type="EMBL" id="MEQ2553505.1"/>
    </source>
</evidence>
<keyword evidence="2" id="KW-1185">Reference proteome</keyword>